<dbReference type="PROSITE" id="PS51864">
    <property type="entry name" value="ASTACIN"/>
    <property type="match status" value="1"/>
</dbReference>
<feature type="signal peptide" evidence="3">
    <location>
        <begin position="1"/>
        <end position="15"/>
    </location>
</feature>
<dbReference type="AlphaFoldDB" id="A0A9N9S212"/>
<organism evidence="5 6">
    <name type="scientific">Chironomus riparius</name>
    <dbReference type="NCBI Taxonomy" id="315576"/>
    <lineage>
        <taxon>Eukaryota</taxon>
        <taxon>Metazoa</taxon>
        <taxon>Ecdysozoa</taxon>
        <taxon>Arthropoda</taxon>
        <taxon>Hexapoda</taxon>
        <taxon>Insecta</taxon>
        <taxon>Pterygota</taxon>
        <taxon>Neoptera</taxon>
        <taxon>Endopterygota</taxon>
        <taxon>Diptera</taxon>
        <taxon>Nematocera</taxon>
        <taxon>Chironomoidea</taxon>
        <taxon>Chironomidae</taxon>
        <taxon>Chironominae</taxon>
        <taxon>Chironomus</taxon>
    </lineage>
</organism>
<dbReference type="OrthoDB" id="7784696at2759"/>
<dbReference type="PANTHER" id="PTHR10127">
    <property type="entry name" value="DISCOIDIN, CUB, EGF, LAMININ , AND ZINC METALLOPROTEASE DOMAIN CONTAINING"/>
    <property type="match status" value="1"/>
</dbReference>
<feature type="binding site" evidence="1">
    <location>
        <position position="228"/>
    </location>
    <ligand>
        <name>Zn(2+)</name>
        <dbReference type="ChEBI" id="CHEBI:29105"/>
        <note>catalytic</note>
    </ligand>
</feature>
<keyword evidence="1 2" id="KW-0378">Hydrolase</keyword>
<keyword evidence="1 2" id="KW-0482">Metalloprotease</keyword>
<feature type="active site" evidence="1">
    <location>
        <position position="219"/>
    </location>
</feature>
<dbReference type="GO" id="GO:0006508">
    <property type="term" value="P:proteolysis"/>
    <property type="evidence" value="ECO:0007669"/>
    <property type="project" value="UniProtKB-KW"/>
</dbReference>
<keyword evidence="3" id="KW-0732">Signal</keyword>
<feature type="binding site" evidence="1">
    <location>
        <position position="222"/>
    </location>
    <ligand>
        <name>Zn(2+)</name>
        <dbReference type="ChEBI" id="CHEBI:29105"/>
        <note>catalytic</note>
    </ligand>
</feature>
<dbReference type="PRINTS" id="PR00480">
    <property type="entry name" value="ASTACIN"/>
</dbReference>
<dbReference type="Gene3D" id="3.40.390.10">
    <property type="entry name" value="Collagenase (Catalytic Domain)"/>
    <property type="match status" value="1"/>
</dbReference>
<dbReference type="InterPro" id="IPR034035">
    <property type="entry name" value="Astacin-like_dom"/>
</dbReference>
<evidence type="ECO:0000259" key="4">
    <source>
        <dbReference type="PROSITE" id="PS51864"/>
    </source>
</evidence>
<protein>
    <recommendedName>
        <fullName evidence="2">Metalloendopeptidase</fullName>
        <ecNumber evidence="2">3.4.24.-</ecNumber>
    </recommendedName>
</protein>
<dbReference type="InterPro" id="IPR001506">
    <property type="entry name" value="Peptidase_M12A"/>
</dbReference>
<name>A0A9N9S212_9DIPT</name>
<keyword evidence="1 2" id="KW-0479">Metal-binding</keyword>
<feature type="domain" description="Peptidase M12A" evidence="4">
    <location>
        <begin position="121"/>
        <end position="322"/>
    </location>
</feature>
<feature type="binding site" evidence="1">
    <location>
        <position position="218"/>
    </location>
    <ligand>
        <name>Zn(2+)</name>
        <dbReference type="ChEBI" id="CHEBI:29105"/>
        <note>catalytic</note>
    </ligand>
</feature>
<accession>A0A9N9S212</accession>
<evidence type="ECO:0000313" key="5">
    <source>
        <dbReference type="EMBL" id="CAG9808600.1"/>
    </source>
</evidence>
<keyword evidence="1 2" id="KW-0645">Protease</keyword>
<dbReference type="EMBL" id="OU895879">
    <property type="protein sequence ID" value="CAG9808600.1"/>
    <property type="molecule type" value="Genomic_DNA"/>
</dbReference>
<evidence type="ECO:0000256" key="1">
    <source>
        <dbReference type="PROSITE-ProRule" id="PRU01211"/>
    </source>
</evidence>
<comment type="caution">
    <text evidence="1">Lacks conserved residue(s) required for the propagation of feature annotation.</text>
</comment>
<dbReference type="EC" id="3.4.24.-" evidence="2"/>
<evidence type="ECO:0000256" key="2">
    <source>
        <dbReference type="RuleBase" id="RU361183"/>
    </source>
</evidence>
<evidence type="ECO:0000313" key="6">
    <source>
        <dbReference type="Proteomes" id="UP001153620"/>
    </source>
</evidence>
<dbReference type="SUPFAM" id="SSF55486">
    <property type="entry name" value="Metalloproteases ('zincins'), catalytic domain"/>
    <property type="match status" value="1"/>
</dbReference>
<keyword evidence="6" id="KW-1185">Reference proteome</keyword>
<dbReference type="PANTHER" id="PTHR10127:SF814">
    <property type="entry name" value="MEPRIN A SUBUNIT BETA"/>
    <property type="match status" value="1"/>
</dbReference>
<dbReference type="Pfam" id="PF01400">
    <property type="entry name" value="Astacin"/>
    <property type="match status" value="1"/>
</dbReference>
<dbReference type="GO" id="GO:0008270">
    <property type="term" value="F:zinc ion binding"/>
    <property type="evidence" value="ECO:0007669"/>
    <property type="project" value="UniProtKB-UniRule"/>
</dbReference>
<comment type="cofactor">
    <cofactor evidence="1 2">
        <name>Zn(2+)</name>
        <dbReference type="ChEBI" id="CHEBI:29105"/>
    </cofactor>
    <text evidence="1 2">Binds 1 zinc ion per subunit.</text>
</comment>
<dbReference type="Proteomes" id="UP001153620">
    <property type="component" value="Chromosome 3"/>
</dbReference>
<dbReference type="InterPro" id="IPR024079">
    <property type="entry name" value="MetalloPept_cat_dom_sf"/>
</dbReference>
<evidence type="ECO:0000256" key="3">
    <source>
        <dbReference type="SAM" id="SignalP"/>
    </source>
</evidence>
<sequence>MKFCLLLIFIYKIAAFPTVIDDRVVFPDELENNQNSNDLNFNDLESRFDDDGGDLKLDLTPFLNDSNILKSDNDTEEFLYEEQSGGKPQYGDLFQGDIELVPEQVKLLNGTGEDADLADRTGLISAVYRWPKNRNGKVIVPYIISSIDYSFKDRQRILLGMADIEKYTCIKFMPRSQQYDYIYIKSGSGCSSNLGKIGGKQTVSLLKNGCLNRSTVIHELIHSLGFDHMQNRSDRDIYVWIMWENIENKHKHNFEKVDSRRFKNFDTPYDYYSVMHYEPMAFSKNNKRTILPKFKGYRNVIGQLNGMSHGDAKRLNRMYQCKF</sequence>
<dbReference type="CDD" id="cd04280">
    <property type="entry name" value="ZnMc_astacin_like"/>
    <property type="match status" value="1"/>
</dbReference>
<feature type="chain" id="PRO_5040268535" description="Metalloendopeptidase" evidence="3">
    <location>
        <begin position="16"/>
        <end position="323"/>
    </location>
</feature>
<keyword evidence="1 2" id="KW-0862">Zinc</keyword>
<proteinExistence type="predicted"/>
<reference evidence="5" key="1">
    <citation type="submission" date="2022-01" db="EMBL/GenBank/DDBJ databases">
        <authorList>
            <person name="King R."/>
        </authorList>
    </citation>
    <scope>NUCLEOTIDE SEQUENCE</scope>
</reference>
<dbReference type="SMART" id="SM00235">
    <property type="entry name" value="ZnMc"/>
    <property type="match status" value="1"/>
</dbReference>
<dbReference type="GO" id="GO:0004222">
    <property type="term" value="F:metalloendopeptidase activity"/>
    <property type="evidence" value="ECO:0007669"/>
    <property type="project" value="UniProtKB-UniRule"/>
</dbReference>
<gene>
    <name evidence="5" type="ORF">CHIRRI_LOCUS11438</name>
</gene>
<dbReference type="InterPro" id="IPR006026">
    <property type="entry name" value="Peptidase_Metallo"/>
</dbReference>
<reference evidence="5" key="2">
    <citation type="submission" date="2022-10" db="EMBL/GenBank/DDBJ databases">
        <authorList>
            <consortium name="ENA_rothamsted_submissions"/>
            <consortium name="culmorum"/>
            <person name="King R."/>
        </authorList>
    </citation>
    <scope>NUCLEOTIDE SEQUENCE</scope>
</reference>